<evidence type="ECO:0000313" key="12">
    <source>
        <dbReference type="EMBL" id="HIT58404.1"/>
    </source>
</evidence>
<dbReference type="NCBIfam" id="TIGR00231">
    <property type="entry name" value="small_GTP"/>
    <property type="match status" value="1"/>
</dbReference>
<dbReference type="Pfam" id="PF00009">
    <property type="entry name" value="GTP_EFTU"/>
    <property type="match status" value="1"/>
</dbReference>
<dbReference type="InterPro" id="IPR041709">
    <property type="entry name" value="EF-Tu_GTP-bd"/>
</dbReference>
<accession>A0A9D1KJ03</accession>
<evidence type="ECO:0000256" key="9">
    <source>
        <dbReference type="ARBA" id="ARBA00029554"/>
    </source>
</evidence>
<feature type="binding site" evidence="10">
    <location>
        <begin position="81"/>
        <end position="85"/>
    </location>
    <ligand>
        <name>GTP</name>
        <dbReference type="ChEBI" id="CHEBI:37565"/>
    </ligand>
</feature>
<dbReference type="PROSITE" id="PS51722">
    <property type="entry name" value="G_TR_2"/>
    <property type="match status" value="1"/>
</dbReference>
<dbReference type="InterPro" id="IPR009000">
    <property type="entry name" value="Transl_B-barrel_sf"/>
</dbReference>
<dbReference type="Gene3D" id="3.40.50.300">
    <property type="entry name" value="P-loop containing nucleotide triphosphate hydrolases"/>
    <property type="match status" value="1"/>
</dbReference>
<name>A0A9D1KJ03_9FIRM</name>
<dbReference type="GO" id="GO:0005829">
    <property type="term" value="C:cytosol"/>
    <property type="evidence" value="ECO:0007669"/>
    <property type="project" value="TreeGrafter"/>
</dbReference>
<dbReference type="CDD" id="cd03697">
    <property type="entry name" value="EFTU_II"/>
    <property type="match status" value="1"/>
</dbReference>
<dbReference type="GO" id="GO:0003746">
    <property type="term" value="F:translation elongation factor activity"/>
    <property type="evidence" value="ECO:0007669"/>
    <property type="project" value="UniProtKB-UniRule"/>
</dbReference>
<evidence type="ECO:0000256" key="3">
    <source>
        <dbReference type="ARBA" id="ARBA00022741"/>
    </source>
</evidence>
<organism evidence="12 13">
    <name type="scientific">Candidatus Faeciplasma pullistercoris</name>
    <dbReference type="NCBI Taxonomy" id="2840800"/>
    <lineage>
        <taxon>Bacteria</taxon>
        <taxon>Bacillati</taxon>
        <taxon>Bacillota</taxon>
        <taxon>Clostridia</taxon>
        <taxon>Eubacteriales</taxon>
        <taxon>Oscillospiraceae</taxon>
        <taxon>Oscillospiraceae incertae sedis</taxon>
        <taxon>Candidatus Faeciplasma</taxon>
    </lineage>
</organism>
<keyword evidence="6 10" id="KW-0460">Magnesium</keyword>
<reference evidence="12" key="2">
    <citation type="journal article" date="2021" name="PeerJ">
        <title>Extensive microbial diversity within the chicken gut microbiome revealed by metagenomics and culture.</title>
        <authorList>
            <person name="Gilroy R."/>
            <person name="Ravi A."/>
            <person name="Getino M."/>
            <person name="Pursley I."/>
            <person name="Horton D.L."/>
            <person name="Alikhan N.F."/>
            <person name="Baker D."/>
            <person name="Gharbi K."/>
            <person name="Hall N."/>
            <person name="Watson M."/>
            <person name="Adriaenssens E.M."/>
            <person name="Foster-Nyarko E."/>
            <person name="Jarju S."/>
            <person name="Secka A."/>
            <person name="Antonio M."/>
            <person name="Oren A."/>
            <person name="Chaudhuri R.R."/>
            <person name="La Ragione R."/>
            <person name="Hildebrand F."/>
            <person name="Pallen M.J."/>
        </authorList>
    </citation>
    <scope>NUCLEOTIDE SEQUENCE</scope>
    <source>
        <strain evidence="12">CHK33-4379</strain>
    </source>
</reference>
<dbReference type="GO" id="GO:0005525">
    <property type="term" value="F:GTP binding"/>
    <property type="evidence" value="ECO:0007669"/>
    <property type="project" value="UniProtKB-UniRule"/>
</dbReference>
<feature type="binding site" evidence="10">
    <location>
        <begin position="136"/>
        <end position="139"/>
    </location>
    <ligand>
        <name>GTP</name>
        <dbReference type="ChEBI" id="CHEBI:37565"/>
    </ligand>
</feature>
<dbReference type="InterPro" id="IPR009001">
    <property type="entry name" value="Transl_elong_EF1A/Init_IF2_C"/>
</dbReference>
<dbReference type="SUPFAM" id="SSF50447">
    <property type="entry name" value="Translation proteins"/>
    <property type="match status" value="1"/>
</dbReference>
<evidence type="ECO:0000313" key="13">
    <source>
        <dbReference type="Proteomes" id="UP000824136"/>
    </source>
</evidence>
<keyword evidence="8 10" id="KW-0342">GTP-binding</keyword>
<dbReference type="PROSITE" id="PS00301">
    <property type="entry name" value="G_TR_1"/>
    <property type="match status" value="1"/>
</dbReference>
<dbReference type="FunFam" id="3.40.50.300:FF:000003">
    <property type="entry name" value="Elongation factor Tu"/>
    <property type="match status" value="1"/>
</dbReference>
<dbReference type="PANTHER" id="PTHR43721:SF22">
    <property type="entry name" value="ELONGATION FACTOR TU, MITOCHONDRIAL"/>
    <property type="match status" value="1"/>
</dbReference>
<dbReference type="Gene3D" id="2.40.30.10">
    <property type="entry name" value="Translation factors"/>
    <property type="match status" value="2"/>
</dbReference>
<dbReference type="FunFam" id="2.40.30.10:FF:000001">
    <property type="entry name" value="Elongation factor Tu"/>
    <property type="match status" value="1"/>
</dbReference>
<evidence type="ECO:0000256" key="5">
    <source>
        <dbReference type="ARBA" id="ARBA00022801"/>
    </source>
</evidence>
<keyword evidence="5 10" id="KW-0378">Hydrolase</keyword>
<sequence length="400" mass="44000">MAKQKFERTKPHVNIGTIGHVDHGKTTLTAAITKVLALKGQAKFEAYDMIDKAPEERERGITINTAHVEYETDKRHYAHVDCPGHADYVKNMITGAAQMDGAILVVAASDGPMAQTREHILLARQVGVPAIVVFMNKVDQVDDPELLELVEMDIRDLLSKYEFPGDDIPIIKGSALAALESTSTDVNAPEYAPILELMDAVDEYIPTPDRKADLPFLMPVEDTMTITGRGTVATGRVERGQLKVGDEVEIIGLKEERAKTVVTGIEMFRKTLDYAEAGDNIGALLRGVQRKDIERGQVLCKPGTIHPLTKFEGQVYVLKKEEGGRHTPFFTNYRPQFYFRTTDVTGVITLPEGKEMCMPGDNVKISVELITPIAIEEGLRFAIREGGRTVGSGVVTKVIG</sequence>
<comment type="subcellular location">
    <subcellularLocation>
        <location evidence="10">Cytoplasm</location>
    </subcellularLocation>
</comment>
<dbReference type="PRINTS" id="PR00315">
    <property type="entry name" value="ELONGATNFCT"/>
</dbReference>
<keyword evidence="7 10" id="KW-0648">Protein biosynthesis</keyword>
<comment type="catalytic activity">
    <reaction evidence="10">
        <text>GTP + H2O = GDP + phosphate + H(+)</text>
        <dbReference type="Rhea" id="RHEA:19669"/>
        <dbReference type="ChEBI" id="CHEBI:15377"/>
        <dbReference type="ChEBI" id="CHEBI:15378"/>
        <dbReference type="ChEBI" id="CHEBI:37565"/>
        <dbReference type="ChEBI" id="CHEBI:43474"/>
        <dbReference type="ChEBI" id="CHEBI:58189"/>
        <dbReference type="EC" id="3.6.5.3"/>
    </reaction>
</comment>
<dbReference type="InterPro" id="IPR027417">
    <property type="entry name" value="P-loop_NTPase"/>
</dbReference>
<dbReference type="InterPro" id="IPR031157">
    <property type="entry name" value="G_TR_CS"/>
</dbReference>
<dbReference type="NCBIfam" id="NF009373">
    <property type="entry name" value="PRK12736.1"/>
    <property type="match status" value="1"/>
</dbReference>
<dbReference type="Proteomes" id="UP000824136">
    <property type="component" value="Unassembled WGS sequence"/>
</dbReference>
<dbReference type="PANTHER" id="PTHR43721">
    <property type="entry name" value="ELONGATION FACTOR TU-RELATED"/>
    <property type="match status" value="1"/>
</dbReference>
<evidence type="ECO:0000256" key="1">
    <source>
        <dbReference type="ARBA" id="ARBA00007249"/>
    </source>
</evidence>
<evidence type="ECO:0000256" key="4">
    <source>
        <dbReference type="ARBA" id="ARBA00022768"/>
    </source>
</evidence>
<dbReference type="EMBL" id="DVLL01000006">
    <property type="protein sequence ID" value="HIT58404.1"/>
    <property type="molecule type" value="Genomic_DNA"/>
</dbReference>
<evidence type="ECO:0000256" key="2">
    <source>
        <dbReference type="ARBA" id="ARBA00022490"/>
    </source>
</evidence>
<dbReference type="InterPro" id="IPR033720">
    <property type="entry name" value="EFTU_2"/>
</dbReference>
<dbReference type="CDD" id="cd03707">
    <property type="entry name" value="EFTU_III"/>
    <property type="match status" value="1"/>
</dbReference>
<feature type="binding site" evidence="10">
    <location>
        <position position="26"/>
    </location>
    <ligand>
        <name>Mg(2+)</name>
        <dbReference type="ChEBI" id="CHEBI:18420"/>
    </ligand>
</feature>
<dbReference type="EC" id="3.6.5.3" evidence="10"/>
<dbReference type="NCBIfam" id="NF000766">
    <property type="entry name" value="PRK00049.1"/>
    <property type="match status" value="1"/>
</dbReference>
<evidence type="ECO:0000259" key="11">
    <source>
        <dbReference type="PROSITE" id="PS51722"/>
    </source>
</evidence>
<dbReference type="Pfam" id="PF03143">
    <property type="entry name" value="GTP_EFTU_D3"/>
    <property type="match status" value="1"/>
</dbReference>
<evidence type="ECO:0000256" key="8">
    <source>
        <dbReference type="ARBA" id="ARBA00023134"/>
    </source>
</evidence>
<protein>
    <recommendedName>
        <fullName evidence="9 10">Elongation factor Tu</fullName>
        <shortName evidence="10">EF-Tu</shortName>
        <ecNumber evidence="10">3.6.5.3</ecNumber>
    </recommendedName>
</protein>
<dbReference type="HAMAP" id="MF_00118_B">
    <property type="entry name" value="EF_Tu_B"/>
    <property type="match status" value="1"/>
</dbReference>
<feature type="domain" description="Tr-type G" evidence="11">
    <location>
        <begin position="10"/>
        <end position="209"/>
    </location>
</feature>
<dbReference type="Pfam" id="PF03144">
    <property type="entry name" value="GTP_EFTU_D2"/>
    <property type="match status" value="1"/>
</dbReference>
<proteinExistence type="inferred from homology"/>
<dbReference type="InterPro" id="IPR005225">
    <property type="entry name" value="Small_GTP-bd"/>
</dbReference>
<evidence type="ECO:0000256" key="6">
    <source>
        <dbReference type="ARBA" id="ARBA00022842"/>
    </source>
</evidence>
<dbReference type="InterPro" id="IPR000795">
    <property type="entry name" value="T_Tr_GTP-bd_dom"/>
</dbReference>
<dbReference type="SUPFAM" id="SSF52540">
    <property type="entry name" value="P-loop containing nucleoside triphosphate hydrolases"/>
    <property type="match status" value="1"/>
</dbReference>
<dbReference type="InterPro" id="IPR004541">
    <property type="entry name" value="Transl_elong_EFTu/EF1A_bac/org"/>
</dbReference>
<keyword evidence="3 10" id="KW-0547">Nucleotide-binding</keyword>
<keyword evidence="4 10" id="KW-0251">Elongation factor</keyword>
<dbReference type="NCBIfam" id="TIGR00485">
    <property type="entry name" value="EF-Tu"/>
    <property type="match status" value="1"/>
</dbReference>
<dbReference type="CDD" id="cd01884">
    <property type="entry name" value="EF_Tu"/>
    <property type="match status" value="1"/>
</dbReference>
<dbReference type="InterPro" id="IPR004161">
    <property type="entry name" value="EFTu-like_2"/>
</dbReference>
<evidence type="ECO:0000256" key="7">
    <source>
        <dbReference type="ARBA" id="ARBA00022917"/>
    </source>
</evidence>
<comment type="subunit">
    <text evidence="10">Monomer.</text>
</comment>
<keyword evidence="10" id="KW-0479">Metal-binding</keyword>
<feature type="binding site" evidence="10">
    <location>
        <begin position="19"/>
        <end position="26"/>
    </location>
    <ligand>
        <name>GTP</name>
        <dbReference type="ChEBI" id="CHEBI:37565"/>
    </ligand>
</feature>
<dbReference type="AlphaFoldDB" id="A0A9D1KJ03"/>
<comment type="caution">
    <text evidence="12">The sequence shown here is derived from an EMBL/GenBank/DDBJ whole genome shotgun (WGS) entry which is preliminary data.</text>
</comment>
<reference evidence="12" key="1">
    <citation type="submission" date="2020-10" db="EMBL/GenBank/DDBJ databases">
        <authorList>
            <person name="Gilroy R."/>
        </authorList>
    </citation>
    <scope>NUCLEOTIDE SEQUENCE</scope>
    <source>
        <strain evidence="12">CHK33-4379</strain>
    </source>
</reference>
<gene>
    <name evidence="10 12" type="primary">tuf</name>
    <name evidence="12" type="ORF">IAC39_01580</name>
</gene>
<dbReference type="NCBIfam" id="NF009372">
    <property type="entry name" value="PRK12735.1"/>
    <property type="match status" value="1"/>
</dbReference>
<evidence type="ECO:0000256" key="10">
    <source>
        <dbReference type="HAMAP-Rule" id="MF_00118"/>
    </source>
</evidence>
<comment type="similarity">
    <text evidence="1 10">Belongs to the TRAFAC class translation factor GTPase superfamily. Classic translation factor GTPase family. EF-Tu/EF-1A subfamily.</text>
</comment>
<dbReference type="InterPro" id="IPR050055">
    <property type="entry name" value="EF-Tu_GTPase"/>
</dbReference>
<dbReference type="GO" id="GO:0003924">
    <property type="term" value="F:GTPase activity"/>
    <property type="evidence" value="ECO:0007669"/>
    <property type="project" value="UniProtKB-UniRule"/>
</dbReference>
<dbReference type="GO" id="GO:0000287">
    <property type="term" value="F:magnesium ion binding"/>
    <property type="evidence" value="ECO:0007669"/>
    <property type="project" value="UniProtKB-UniRule"/>
</dbReference>
<dbReference type="SUPFAM" id="SSF50465">
    <property type="entry name" value="EF-Tu/eEF-1alpha/eIF2-gamma C-terminal domain"/>
    <property type="match status" value="1"/>
</dbReference>
<dbReference type="InterPro" id="IPR004160">
    <property type="entry name" value="Transl_elong_EFTu/EF1A_C"/>
</dbReference>
<keyword evidence="2 10" id="KW-0963">Cytoplasm</keyword>
<comment type="function">
    <text evidence="10">GTP hydrolase that promotes the GTP-dependent binding of aminoacyl-tRNA to the A-site of ribosomes during protein biosynthesis.</text>
</comment>